<name>A0A1W5ZUF0_9BACI</name>
<organism evidence="1 2">
    <name type="scientific">Halobacillus mangrovi</name>
    <dbReference type="NCBI Taxonomy" id="402384"/>
    <lineage>
        <taxon>Bacteria</taxon>
        <taxon>Bacillati</taxon>
        <taxon>Bacillota</taxon>
        <taxon>Bacilli</taxon>
        <taxon>Bacillales</taxon>
        <taxon>Bacillaceae</taxon>
        <taxon>Halobacillus</taxon>
    </lineage>
</organism>
<dbReference type="OrthoDB" id="2961242at2"/>
<dbReference type="KEGG" id="hmn:HM131_08635"/>
<reference evidence="1 2" key="1">
    <citation type="submission" date="2017-04" db="EMBL/GenBank/DDBJ databases">
        <title>The whole genome sequencing and assembly of Halobacillus mangrovi strain.</title>
        <authorList>
            <person name="Lee S.-J."/>
            <person name="Park M.-K."/>
            <person name="Kim J.-Y."/>
            <person name="Lee Y.-J."/>
            <person name="Yi H."/>
            <person name="Bahn Y.-S."/>
            <person name="Kim J.F."/>
            <person name="Lee D.-W."/>
        </authorList>
    </citation>
    <scope>NUCLEOTIDE SEQUENCE [LARGE SCALE GENOMIC DNA]</scope>
    <source>
        <strain evidence="1 2">KTB 131</strain>
    </source>
</reference>
<dbReference type="EMBL" id="CP020772">
    <property type="protein sequence ID" value="ARI76901.1"/>
    <property type="molecule type" value="Genomic_DNA"/>
</dbReference>
<dbReference type="InterPro" id="IPR011990">
    <property type="entry name" value="TPR-like_helical_dom_sf"/>
</dbReference>
<evidence type="ECO:0008006" key="3">
    <source>
        <dbReference type="Google" id="ProtNLM"/>
    </source>
</evidence>
<dbReference type="AlphaFoldDB" id="A0A1W5ZUF0"/>
<keyword evidence="2" id="KW-1185">Reference proteome</keyword>
<dbReference type="RefSeq" id="WP_085029376.1">
    <property type="nucleotide sequence ID" value="NZ_CP020772.1"/>
</dbReference>
<dbReference type="Gene3D" id="1.25.40.10">
    <property type="entry name" value="Tetratricopeptide repeat domain"/>
    <property type="match status" value="1"/>
</dbReference>
<evidence type="ECO:0000313" key="2">
    <source>
        <dbReference type="Proteomes" id="UP000192527"/>
    </source>
</evidence>
<evidence type="ECO:0000313" key="1">
    <source>
        <dbReference type="EMBL" id="ARI76901.1"/>
    </source>
</evidence>
<dbReference type="SUPFAM" id="SSF116965">
    <property type="entry name" value="Hypothetical protein MPN330"/>
    <property type="match status" value="1"/>
</dbReference>
<accession>A0A1W5ZUF0</accession>
<proteinExistence type="predicted"/>
<sequence length="328" mass="39007">MEKNDGNIVMFPKWKSRLESAGLQALKEKRYEEALEALQPLLDYGVASNDVVTGILMSWIELGNFDEAEELCQKQMKENMDQYYHYLHIYITILFQSNRYQDIVDLLDEVFEEEEIPHQTRTQLWQMYEVSRKLLEDYHKEKGKELHSDFLEALEKDDVRKQWVLLEQLKKQRAQSYIDTFTAVLQNKTTHPIIKTAIIEWFRDSRVDQSLSIQKFGQQMEVNPLDLNPLQSDYILKQIQMRLSGIEQSNPTMYDMLNKFLSHYCYVRYPIYPDEQEVPAIVEALKQLGHEYLQLPYHSDEENEQVQTYKEEIELCEQHYLLIVGESS</sequence>
<gene>
    <name evidence="1" type="ORF">HM131_08635</name>
</gene>
<dbReference type="Proteomes" id="UP000192527">
    <property type="component" value="Chromosome"/>
</dbReference>
<protein>
    <recommendedName>
        <fullName evidence="3">Tetratricopeptide repeat protein</fullName>
    </recommendedName>
</protein>
<dbReference type="STRING" id="402384.HM131_08635"/>